<sequence length="39" mass="4526">MMYAFAAYVALVVLVSFVWAYYLSSDYSDDCFTNLNKDE</sequence>
<protein>
    <submittedName>
        <fullName evidence="1">Uncharacterized protein</fullName>
    </submittedName>
</protein>
<gene>
    <name evidence="1" type="ORF">LEM8419_03585</name>
</gene>
<dbReference type="Proteomes" id="UP000837803">
    <property type="component" value="Unassembled WGS sequence"/>
</dbReference>
<name>A0ABN8FBI1_9BACT</name>
<evidence type="ECO:0000313" key="2">
    <source>
        <dbReference type="Proteomes" id="UP000837803"/>
    </source>
</evidence>
<reference evidence="1" key="1">
    <citation type="submission" date="2021-12" db="EMBL/GenBank/DDBJ databases">
        <authorList>
            <person name="Rodrigo-Torres L."/>
            <person name="Arahal R. D."/>
            <person name="Lucena T."/>
        </authorList>
    </citation>
    <scope>NUCLEOTIDE SEQUENCE</scope>
    <source>
        <strain evidence="1">CECT 8419</strain>
    </source>
</reference>
<comment type="caution">
    <text evidence="1">The sequence shown here is derived from an EMBL/GenBank/DDBJ whole genome shotgun (WGS) entry which is preliminary data.</text>
</comment>
<proteinExistence type="predicted"/>
<accession>A0ABN8FBI1</accession>
<keyword evidence="2" id="KW-1185">Reference proteome</keyword>
<evidence type="ECO:0000313" key="1">
    <source>
        <dbReference type="EMBL" id="CAH1002713.1"/>
    </source>
</evidence>
<organism evidence="1 2">
    <name type="scientific">Neolewinella maritima</name>
    <dbReference type="NCBI Taxonomy" id="1383882"/>
    <lineage>
        <taxon>Bacteria</taxon>
        <taxon>Pseudomonadati</taxon>
        <taxon>Bacteroidota</taxon>
        <taxon>Saprospiria</taxon>
        <taxon>Saprospirales</taxon>
        <taxon>Lewinellaceae</taxon>
        <taxon>Neolewinella</taxon>
    </lineage>
</organism>
<dbReference type="EMBL" id="CAKLPZ010000007">
    <property type="protein sequence ID" value="CAH1002713.1"/>
    <property type="molecule type" value="Genomic_DNA"/>
</dbReference>